<keyword evidence="1" id="KW-0732">Signal</keyword>
<feature type="domain" description="SGNH hydrolase-type esterase" evidence="2">
    <location>
        <begin position="31"/>
        <end position="195"/>
    </location>
</feature>
<evidence type="ECO:0000313" key="3">
    <source>
        <dbReference type="EMBL" id="GIG53808.1"/>
    </source>
</evidence>
<dbReference type="Proteomes" id="UP000652354">
    <property type="component" value="Unassembled WGS sequence"/>
</dbReference>
<accession>A0A919Q3V1</accession>
<sequence>MRVRWGLMAAVAVLTAPLMACAPDAPPTAIFLGDSDTAGVALPVDQIESRWPTLVSQHFGWREVNAGCDGSGYTQMGPGCSTTYRERVDRLLEEDPDVIVVSGGVSDLGADLGQIEAAVQATFVTLRDTFPDATIYAVGAVGTDRRSVHSVADLNRIVETQSAKVDAIYVDLGDPLAGRPELLAVDGSPNAEGHAVIAELTSHVIDGT</sequence>
<evidence type="ECO:0000259" key="2">
    <source>
        <dbReference type="Pfam" id="PF13472"/>
    </source>
</evidence>
<dbReference type="PANTHER" id="PTHR43784:SF2">
    <property type="entry name" value="GDSL-LIKE LIPASE_ACYLHYDROLASE, PUTATIVE (AFU_ORTHOLOGUE AFUA_2G00820)-RELATED"/>
    <property type="match status" value="1"/>
</dbReference>
<evidence type="ECO:0000256" key="1">
    <source>
        <dbReference type="SAM" id="SignalP"/>
    </source>
</evidence>
<feature type="signal peptide" evidence="1">
    <location>
        <begin position="1"/>
        <end position="22"/>
    </location>
</feature>
<dbReference type="InterPro" id="IPR013830">
    <property type="entry name" value="SGNH_hydro"/>
</dbReference>
<protein>
    <recommendedName>
        <fullName evidence="2">SGNH hydrolase-type esterase domain-containing protein</fullName>
    </recommendedName>
</protein>
<dbReference type="AlphaFoldDB" id="A0A919Q3V1"/>
<dbReference type="PANTHER" id="PTHR43784">
    <property type="entry name" value="GDSL-LIKE LIPASE/ACYLHYDROLASE, PUTATIVE (AFU_ORTHOLOGUE AFUA_2G00820)-RELATED"/>
    <property type="match status" value="1"/>
</dbReference>
<name>A0A919Q3V1_9MICO</name>
<evidence type="ECO:0000313" key="4">
    <source>
        <dbReference type="Proteomes" id="UP000652354"/>
    </source>
</evidence>
<dbReference type="CDD" id="cd00229">
    <property type="entry name" value="SGNH_hydrolase"/>
    <property type="match status" value="1"/>
</dbReference>
<reference evidence="3" key="1">
    <citation type="submission" date="2021-01" db="EMBL/GenBank/DDBJ databases">
        <title>Whole genome shotgun sequence of Demequina activiva NBRC 110675.</title>
        <authorList>
            <person name="Komaki H."/>
            <person name="Tamura T."/>
        </authorList>
    </citation>
    <scope>NUCLEOTIDE SEQUENCE</scope>
    <source>
        <strain evidence="3">NBRC 110675</strain>
    </source>
</reference>
<dbReference type="Gene3D" id="3.40.50.1110">
    <property type="entry name" value="SGNH hydrolase"/>
    <property type="match status" value="1"/>
</dbReference>
<organism evidence="3 4">
    <name type="scientific">Demequina activiva</name>
    <dbReference type="NCBI Taxonomy" id="1582364"/>
    <lineage>
        <taxon>Bacteria</taxon>
        <taxon>Bacillati</taxon>
        <taxon>Actinomycetota</taxon>
        <taxon>Actinomycetes</taxon>
        <taxon>Micrococcales</taxon>
        <taxon>Demequinaceae</taxon>
        <taxon>Demequina</taxon>
    </lineage>
</organism>
<dbReference type="Pfam" id="PF13472">
    <property type="entry name" value="Lipase_GDSL_2"/>
    <property type="match status" value="1"/>
</dbReference>
<dbReference type="RefSeq" id="WP_203653232.1">
    <property type="nucleotide sequence ID" value="NZ_BONR01000001.1"/>
</dbReference>
<proteinExistence type="predicted"/>
<keyword evidence="4" id="KW-1185">Reference proteome</keyword>
<feature type="chain" id="PRO_5037709866" description="SGNH hydrolase-type esterase domain-containing protein" evidence="1">
    <location>
        <begin position="23"/>
        <end position="208"/>
    </location>
</feature>
<dbReference type="InterPro" id="IPR053140">
    <property type="entry name" value="GDSL_Rv0518-like"/>
</dbReference>
<comment type="caution">
    <text evidence="3">The sequence shown here is derived from an EMBL/GenBank/DDBJ whole genome shotgun (WGS) entry which is preliminary data.</text>
</comment>
<dbReference type="SUPFAM" id="SSF52266">
    <property type="entry name" value="SGNH hydrolase"/>
    <property type="match status" value="1"/>
</dbReference>
<dbReference type="InterPro" id="IPR036514">
    <property type="entry name" value="SGNH_hydro_sf"/>
</dbReference>
<dbReference type="EMBL" id="BONR01000001">
    <property type="protein sequence ID" value="GIG53808.1"/>
    <property type="molecule type" value="Genomic_DNA"/>
</dbReference>
<gene>
    <name evidence="3" type="ORF">Dac01nite_05600</name>
</gene>